<dbReference type="PANTHER" id="PTHR10302:SF27">
    <property type="entry name" value="SINGLE-STRANDED DNA-BINDING PROTEIN"/>
    <property type="match status" value="1"/>
</dbReference>
<dbReference type="NCBIfam" id="TIGR00621">
    <property type="entry name" value="ssb"/>
    <property type="match status" value="1"/>
</dbReference>
<dbReference type="PATRIC" id="fig|702453.3.peg.2377"/>
<dbReference type="GO" id="GO:0003697">
    <property type="term" value="F:single-stranded DNA binding"/>
    <property type="evidence" value="ECO:0007669"/>
    <property type="project" value="UniProtKB-UniRule"/>
</dbReference>
<dbReference type="InterPro" id="IPR012340">
    <property type="entry name" value="NA-bd_OB-fold"/>
</dbReference>
<dbReference type="PANTHER" id="PTHR10302">
    <property type="entry name" value="SINGLE-STRANDED DNA-BINDING PROTEIN"/>
    <property type="match status" value="1"/>
</dbReference>
<evidence type="ECO:0000256" key="1">
    <source>
        <dbReference type="ARBA" id="ARBA00023125"/>
    </source>
</evidence>
<protein>
    <recommendedName>
        <fullName evidence="2 3">Single-stranded DNA-binding protein</fullName>
        <shortName evidence="2">SSB</shortName>
    </recommendedName>
</protein>
<evidence type="ECO:0000256" key="2">
    <source>
        <dbReference type="HAMAP-Rule" id="MF_00984"/>
    </source>
</evidence>
<organism evidence="4">
    <name type="scientific">Listeria seeligeri FSL N1-067</name>
    <dbReference type="NCBI Taxonomy" id="702453"/>
    <lineage>
        <taxon>Bacteria</taxon>
        <taxon>Bacillati</taxon>
        <taxon>Bacillota</taxon>
        <taxon>Bacilli</taxon>
        <taxon>Bacillales</taxon>
        <taxon>Listeriaceae</taxon>
        <taxon>Listeria</taxon>
    </lineage>
</organism>
<dbReference type="InterPro" id="IPR000424">
    <property type="entry name" value="Primosome_PriB/ssb"/>
</dbReference>
<dbReference type="PROSITE" id="PS50935">
    <property type="entry name" value="SSB"/>
    <property type="match status" value="1"/>
</dbReference>
<dbReference type="Proteomes" id="UP000004302">
    <property type="component" value="Chromosome"/>
</dbReference>
<dbReference type="HOGENOM" id="CLU_078758_6_1_9"/>
<evidence type="ECO:0000256" key="3">
    <source>
        <dbReference type="PIRNR" id="PIRNR002070"/>
    </source>
</evidence>
<dbReference type="InterPro" id="IPR011344">
    <property type="entry name" value="ssDNA-bd"/>
</dbReference>
<dbReference type="HAMAP" id="MF_00984">
    <property type="entry name" value="SSB"/>
    <property type="match status" value="1"/>
</dbReference>
<proteinExistence type="inferred from homology"/>
<comment type="caution">
    <text evidence="4">The sequence shown here is derived from an EMBL/GenBank/DDBJ whole genome shotgun (WGS) entry which is preliminary data.</text>
</comment>
<dbReference type="AlphaFoldDB" id="E3ZTG5"/>
<comment type="subunit">
    <text evidence="2">Homotetramer.</text>
</comment>
<accession>E3ZTG5</accession>
<dbReference type="SUPFAM" id="SSF50249">
    <property type="entry name" value="Nucleic acid-binding proteins"/>
    <property type="match status" value="1"/>
</dbReference>
<dbReference type="GO" id="GO:0009295">
    <property type="term" value="C:nucleoid"/>
    <property type="evidence" value="ECO:0007669"/>
    <property type="project" value="TreeGrafter"/>
</dbReference>
<comment type="caution">
    <text evidence="2">Lacks conserved residue(s) required for the propagation of feature annotation.</text>
</comment>
<dbReference type="Pfam" id="PF00436">
    <property type="entry name" value="SSB"/>
    <property type="match status" value="1"/>
</dbReference>
<sequence>MLIQYNRFTSKERGDYMINQVTLVGRLTKEPELKWTTEDRAVLNITLALNRFGKNKRVDNDADFIQCVIWGKRAEATAEFCSKGQLVGVVGELQSRNYLNKEEQKIYITEVLVHQIRYLSSRSKEEQIINLPQAEEDSCNTLL</sequence>
<keyword evidence="1 2" id="KW-0238">DNA-binding</keyword>
<dbReference type="Gene3D" id="2.40.50.140">
    <property type="entry name" value="Nucleic acid-binding proteins"/>
    <property type="match status" value="1"/>
</dbReference>
<reference evidence="4" key="1">
    <citation type="journal article" date="2010" name="Microbiol. Resour. Announc.">
        <title>Comparative genomics of the bacterial genus Listeria: Genome evolution is characterized by limited gene acquisition and limited gene loss.</title>
        <authorList>
            <person name="den Bakker H.C."/>
            <person name="Cummings C.A."/>
            <person name="Ferreira V."/>
            <person name="Vatta P."/>
            <person name="Orsi R.H."/>
            <person name="Degoricija L."/>
            <person name="Barker M."/>
            <person name="Petrauskene O."/>
            <person name="Furtado M.R."/>
            <person name="Wiedmann M."/>
        </authorList>
    </citation>
    <scope>NUCLEOTIDE SEQUENCE [LARGE SCALE GENOMIC DNA]</scope>
    <source>
        <strain evidence="4">FSL N1-067</strain>
    </source>
</reference>
<dbReference type="EMBL" id="ADXJ01000920">
    <property type="protein sequence ID" value="EFR99083.1"/>
    <property type="molecule type" value="Genomic_DNA"/>
</dbReference>
<evidence type="ECO:0000313" key="4">
    <source>
        <dbReference type="EMBL" id="EFR99083.1"/>
    </source>
</evidence>
<dbReference type="PIRSF" id="PIRSF002070">
    <property type="entry name" value="SSB"/>
    <property type="match status" value="1"/>
</dbReference>
<dbReference type="CDD" id="cd04496">
    <property type="entry name" value="SSB_OBF"/>
    <property type="match status" value="1"/>
</dbReference>
<dbReference type="GO" id="GO:0006260">
    <property type="term" value="P:DNA replication"/>
    <property type="evidence" value="ECO:0007669"/>
    <property type="project" value="InterPro"/>
</dbReference>
<gene>
    <name evidence="4" type="ORF">NT03LS_2822</name>
</gene>
<name>E3ZTG5_LISSE</name>
<dbReference type="FunFam" id="2.40.50.140:FF:000415">
    <property type="entry name" value="Single-stranded DNA-binding protein"/>
    <property type="match status" value="1"/>
</dbReference>